<dbReference type="InterPro" id="IPR038186">
    <property type="entry name" value="CHAD_dom_sf"/>
</dbReference>
<dbReference type="SMART" id="SM00880">
    <property type="entry name" value="CHAD"/>
    <property type="match status" value="1"/>
</dbReference>
<dbReference type="InterPro" id="IPR007899">
    <property type="entry name" value="CHAD_dom"/>
</dbReference>
<dbReference type="Gene3D" id="1.40.20.10">
    <property type="entry name" value="CHAD domain"/>
    <property type="match status" value="1"/>
</dbReference>
<evidence type="ECO:0000259" key="1">
    <source>
        <dbReference type="PROSITE" id="PS51708"/>
    </source>
</evidence>
<organism evidence="2">
    <name type="scientific">Nocardia farcinica</name>
    <dbReference type="NCBI Taxonomy" id="37329"/>
    <lineage>
        <taxon>Bacteria</taxon>
        <taxon>Bacillati</taxon>
        <taxon>Actinomycetota</taxon>
        <taxon>Actinomycetes</taxon>
        <taxon>Mycobacteriales</taxon>
        <taxon>Nocardiaceae</taxon>
        <taxon>Nocardia</taxon>
    </lineage>
</organism>
<evidence type="ECO:0000313" key="2">
    <source>
        <dbReference type="EMBL" id="VFA82874.1"/>
    </source>
</evidence>
<reference evidence="2" key="1">
    <citation type="submission" date="2019-02" db="EMBL/GenBank/DDBJ databases">
        <authorList>
            <consortium name="Pathogen Informatics"/>
        </authorList>
    </citation>
    <scope>NUCLEOTIDE SEQUENCE</scope>
    <source>
        <strain evidence="2">3012STDY6733949</strain>
    </source>
</reference>
<dbReference type="EMBL" id="CAACYE010000005">
    <property type="protein sequence ID" value="VFA82874.1"/>
    <property type="molecule type" value="Genomic_DNA"/>
</dbReference>
<dbReference type="RefSeq" id="WP_137354587.1">
    <property type="nucleotide sequence ID" value="NZ_CAACYE020000001.1"/>
</dbReference>
<dbReference type="PANTHER" id="PTHR39339:SF1">
    <property type="entry name" value="CHAD DOMAIN-CONTAINING PROTEIN"/>
    <property type="match status" value="1"/>
</dbReference>
<name>A0A449GAS0_NOCFR</name>
<sequence>MTANTRPLPATDAQPIAATRLAAYLQAQRDALVAAEGQALDGDATAYIGMLGAVRRARSALTVYRATVGGHREIRRLIEELRWFGYDLDLFHDLDVQRTRIAAALALLRPSHVQGPVRARIGAYFDVRIRPARIIAEDALDSDRYRTLRGDLADVVGLLHGSAAWPDTHPVDDSIAELVDRMRLRMHTVTGALGEDAHDAAVHDVRKVVRRARYFAEAMRDLDPVRFDHARTELAAVQDLLGEHHDAVVAKNHLVQLAREADNADEPTFTYGMLCQRQLDITERCGRELPAACARALEALAACRSSR</sequence>
<dbReference type="AlphaFoldDB" id="A0A449GAS0"/>
<dbReference type="PANTHER" id="PTHR39339">
    <property type="entry name" value="SLR1444 PROTEIN"/>
    <property type="match status" value="1"/>
</dbReference>
<protein>
    <submittedName>
        <fullName evidence="2">Uncharacterized conserved protein</fullName>
    </submittedName>
</protein>
<dbReference type="PROSITE" id="PS51708">
    <property type="entry name" value="CHAD"/>
    <property type="match status" value="1"/>
</dbReference>
<accession>A0A449GAS0</accession>
<dbReference type="Pfam" id="PF05235">
    <property type="entry name" value="CHAD"/>
    <property type="match status" value="1"/>
</dbReference>
<proteinExistence type="predicted"/>
<gene>
    <name evidence="2" type="ORF">NCTC1935_00834</name>
</gene>
<feature type="domain" description="CHAD" evidence="1">
    <location>
        <begin position="13"/>
        <end position="299"/>
    </location>
</feature>